<dbReference type="AlphaFoldDB" id="G7E033"/>
<dbReference type="InParanoid" id="G7E033"/>
<protein>
    <submittedName>
        <fullName evidence="1">Uncharacterized protein</fullName>
    </submittedName>
</protein>
<dbReference type="EMBL" id="BABT02000076">
    <property type="protein sequence ID" value="GAA96193.1"/>
    <property type="molecule type" value="Genomic_DNA"/>
</dbReference>
<comment type="caution">
    <text evidence="1">The sequence shown here is derived from an EMBL/GenBank/DDBJ whole genome shotgun (WGS) entry which is preliminary data.</text>
</comment>
<dbReference type="Proteomes" id="UP000009131">
    <property type="component" value="Unassembled WGS sequence"/>
</dbReference>
<organism evidence="1 2">
    <name type="scientific">Mixia osmundae (strain CBS 9802 / IAM 14324 / JCM 22182 / KY 12970)</name>
    <dbReference type="NCBI Taxonomy" id="764103"/>
    <lineage>
        <taxon>Eukaryota</taxon>
        <taxon>Fungi</taxon>
        <taxon>Dikarya</taxon>
        <taxon>Basidiomycota</taxon>
        <taxon>Pucciniomycotina</taxon>
        <taxon>Mixiomycetes</taxon>
        <taxon>Mixiales</taxon>
        <taxon>Mixiaceae</taxon>
        <taxon>Mixia</taxon>
    </lineage>
</organism>
<accession>G7E033</accession>
<sequence>MVRGRHEWVYDKIDLHEFLSLFPPFLLCSAAPRPARVVYSLAD</sequence>
<reference evidence="1 2" key="1">
    <citation type="journal article" date="2011" name="J. Gen. Appl. Microbiol.">
        <title>Draft genome sequencing of the enigmatic basidiomycete Mixia osmundae.</title>
        <authorList>
            <person name="Nishida H."/>
            <person name="Nagatsuka Y."/>
            <person name="Sugiyama J."/>
        </authorList>
    </citation>
    <scope>NUCLEOTIDE SEQUENCE [LARGE SCALE GENOMIC DNA]</scope>
    <source>
        <strain evidence="2">CBS 9802 / IAM 14324 / JCM 22182 / KY 12970</strain>
    </source>
</reference>
<keyword evidence="2" id="KW-1185">Reference proteome</keyword>
<gene>
    <name evidence="1" type="primary">Mo02857</name>
    <name evidence="1" type="ORF">E5Q_02857</name>
</gene>
<dbReference type="HOGENOM" id="CLU_3242311_0_0_1"/>
<reference evidence="1 2" key="2">
    <citation type="journal article" date="2012" name="Open Biol.">
        <title>Characteristics of nucleosomes and linker DNA regions on the genome of the basidiomycete Mixia osmundae revealed by mono- and dinucleosome mapping.</title>
        <authorList>
            <person name="Nishida H."/>
            <person name="Kondo S."/>
            <person name="Matsumoto T."/>
            <person name="Suzuki Y."/>
            <person name="Yoshikawa H."/>
            <person name="Taylor T.D."/>
            <person name="Sugiyama J."/>
        </authorList>
    </citation>
    <scope>NUCLEOTIDE SEQUENCE [LARGE SCALE GENOMIC DNA]</scope>
    <source>
        <strain evidence="2">CBS 9802 / IAM 14324 / JCM 22182 / KY 12970</strain>
    </source>
</reference>
<evidence type="ECO:0000313" key="2">
    <source>
        <dbReference type="Proteomes" id="UP000009131"/>
    </source>
</evidence>
<name>G7E033_MIXOS</name>
<evidence type="ECO:0000313" key="1">
    <source>
        <dbReference type="EMBL" id="GAA96193.1"/>
    </source>
</evidence>
<proteinExistence type="predicted"/>